<dbReference type="InterPro" id="IPR043128">
    <property type="entry name" value="Rev_trsase/Diguanyl_cyclase"/>
</dbReference>
<dbReference type="Pfam" id="PF00078">
    <property type="entry name" value="RVT_1"/>
    <property type="match status" value="1"/>
</dbReference>
<sequence>MKHSDSDIESEIQEDIDNLVTQIGGMDISENFINIKPETKPENWIPNVSDMPSSSKQIPIRKEFNKPIQGYAAVMSTIRKDESYKPYEKEAIDKWETALRIAIQIQNILLLKMNNSDIASTSSSNPRTAQRGDIGYTSKPIFSKGIPLLTYQSNENVLDYQVNLRRLDLDIEDIKQRLKQCYTENPLQFWDKNQITAKLEMKDKEKEIRVKPMRYNPEDQKEFMIQTKELLDLKLIRISHSPHSSPAFMVRKHSEIARGKARMVINYKKLNDNTVFDGYFLPHKESLINWTTDKKIFSKFDCKSGFWQIKMHPDSILYTSFSTPQGQYEWLVMPFGLKNAPQIFQRKMDSIFKDYDFIFVYVDDILILSDNIESHLKHLDIFIELCIKNGLALSEKKTKLIQEQIDFLGMKIDGNGIELQSHILEKINSFPDKLVDKKQVQSFLGILNYASDFIKNLALLRKPFQDLLKKNKVFSFDKSLENQVKKIKEYCKILPKLQLPKDNDDLILETDASENYWSGVLKKIDYNSEQEKIGESICRYCSGTFTDTQTRYHINEKELLAVVKSCQKLFYFLLPKKFLLRTDNTQVKAFIKNNLPSKPEYKRLIRWQTLLSEYNFDIEIIKSDKNVLADFLTRDGKDD</sequence>
<keyword evidence="14" id="KW-1185">Reference proteome</keyword>
<dbReference type="EMBL" id="JARYMX010000037">
    <property type="protein sequence ID" value="KAJ9536291.1"/>
    <property type="molecule type" value="Genomic_DNA"/>
</dbReference>
<dbReference type="Gene3D" id="3.30.70.270">
    <property type="match status" value="2"/>
</dbReference>
<dbReference type="GO" id="GO:0003964">
    <property type="term" value="F:RNA-directed DNA polymerase activity"/>
    <property type="evidence" value="ECO:0007669"/>
    <property type="project" value="UniProtKB-KW"/>
</dbReference>
<keyword evidence="6" id="KW-0255">Endonuclease</keyword>
<keyword evidence="2" id="KW-0808">Transferase</keyword>
<evidence type="ECO:0000256" key="1">
    <source>
        <dbReference type="ARBA" id="ARBA00022670"/>
    </source>
</evidence>
<keyword evidence="1" id="KW-0645">Protease</keyword>
<gene>
    <name evidence="11" type="ORF">OSB04_un000536</name>
    <name evidence="12" type="ORF">OSB04_un000537</name>
    <name evidence="13" type="ORF">OSB04_un000538</name>
</gene>
<dbReference type="AlphaFoldDB" id="A0AA38SNF3"/>
<dbReference type="EMBL" id="JARYMX010000037">
    <property type="protein sequence ID" value="KAJ9536292.1"/>
    <property type="molecule type" value="Genomic_DNA"/>
</dbReference>
<dbReference type="CDD" id="cd09274">
    <property type="entry name" value="RNase_HI_RT_Ty3"/>
    <property type="match status" value="1"/>
</dbReference>
<protein>
    <recommendedName>
        <fullName evidence="10">Reverse transcriptase domain-containing protein</fullName>
    </recommendedName>
</protein>
<dbReference type="InterPro" id="IPR043502">
    <property type="entry name" value="DNA/RNA_pol_sf"/>
</dbReference>
<keyword evidence="7" id="KW-0378">Hydrolase</keyword>
<evidence type="ECO:0000313" key="13">
    <source>
        <dbReference type="EMBL" id="KAJ9536292.1"/>
    </source>
</evidence>
<dbReference type="GO" id="GO:0006508">
    <property type="term" value="P:proteolysis"/>
    <property type="evidence" value="ECO:0007669"/>
    <property type="project" value="UniProtKB-KW"/>
</dbReference>
<keyword evidence="3" id="KW-0548">Nucleotidyltransferase</keyword>
<keyword evidence="4" id="KW-0540">Nuclease</keyword>
<evidence type="ECO:0000256" key="5">
    <source>
        <dbReference type="ARBA" id="ARBA00022750"/>
    </source>
</evidence>
<dbReference type="GO" id="GO:0004519">
    <property type="term" value="F:endonuclease activity"/>
    <property type="evidence" value="ECO:0007669"/>
    <property type="project" value="UniProtKB-KW"/>
</dbReference>
<comment type="caution">
    <text evidence="13">The sequence shown here is derived from an EMBL/GenBank/DDBJ whole genome shotgun (WGS) entry which is preliminary data.</text>
</comment>
<dbReference type="PANTHER" id="PTHR33064:SF37">
    <property type="entry name" value="RIBONUCLEASE H"/>
    <property type="match status" value="1"/>
</dbReference>
<keyword evidence="8" id="KW-0695">RNA-directed DNA polymerase</keyword>
<evidence type="ECO:0000256" key="4">
    <source>
        <dbReference type="ARBA" id="ARBA00022722"/>
    </source>
</evidence>
<keyword evidence="9" id="KW-0175">Coiled coil</keyword>
<dbReference type="InterPro" id="IPR051320">
    <property type="entry name" value="Viral_Replic_Matur_Polypro"/>
</dbReference>
<name>A0AA38SNF3_9ASTR</name>
<proteinExistence type="predicted"/>
<accession>A0AA38SNF3</accession>
<evidence type="ECO:0000313" key="11">
    <source>
        <dbReference type="EMBL" id="KAJ9536290.1"/>
    </source>
</evidence>
<dbReference type="Proteomes" id="UP001172457">
    <property type="component" value="Unassembled WGS sequence"/>
</dbReference>
<dbReference type="Gene3D" id="3.10.10.10">
    <property type="entry name" value="HIV Type 1 Reverse Transcriptase, subunit A, domain 1"/>
    <property type="match status" value="1"/>
</dbReference>
<feature type="domain" description="Reverse transcriptase" evidence="10">
    <location>
        <begin position="231"/>
        <end position="412"/>
    </location>
</feature>
<evidence type="ECO:0000313" key="14">
    <source>
        <dbReference type="Proteomes" id="UP001172457"/>
    </source>
</evidence>
<keyword evidence="5" id="KW-0064">Aspartyl protease</keyword>
<dbReference type="PANTHER" id="PTHR33064">
    <property type="entry name" value="POL PROTEIN"/>
    <property type="match status" value="1"/>
</dbReference>
<evidence type="ECO:0000256" key="7">
    <source>
        <dbReference type="ARBA" id="ARBA00022801"/>
    </source>
</evidence>
<dbReference type="EMBL" id="JARYMX010000037">
    <property type="protein sequence ID" value="KAJ9536290.1"/>
    <property type="molecule type" value="Genomic_DNA"/>
</dbReference>
<dbReference type="InterPro" id="IPR000477">
    <property type="entry name" value="RT_dom"/>
</dbReference>
<evidence type="ECO:0000256" key="2">
    <source>
        <dbReference type="ARBA" id="ARBA00022679"/>
    </source>
</evidence>
<feature type="coiled-coil region" evidence="9">
    <location>
        <begin position="157"/>
        <end position="184"/>
    </location>
</feature>
<evidence type="ECO:0000256" key="3">
    <source>
        <dbReference type="ARBA" id="ARBA00022695"/>
    </source>
</evidence>
<dbReference type="GO" id="GO:0004190">
    <property type="term" value="F:aspartic-type endopeptidase activity"/>
    <property type="evidence" value="ECO:0007669"/>
    <property type="project" value="UniProtKB-KW"/>
</dbReference>
<evidence type="ECO:0000313" key="12">
    <source>
        <dbReference type="EMBL" id="KAJ9536291.1"/>
    </source>
</evidence>
<evidence type="ECO:0000256" key="9">
    <source>
        <dbReference type="SAM" id="Coils"/>
    </source>
</evidence>
<evidence type="ECO:0000256" key="8">
    <source>
        <dbReference type="ARBA" id="ARBA00022918"/>
    </source>
</evidence>
<dbReference type="SUPFAM" id="SSF56672">
    <property type="entry name" value="DNA/RNA polymerases"/>
    <property type="match status" value="1"/>
</dbReference>
<reference evidence="13" key="1">
    <citation type="submission" date="2023-03" db="EMBL/GenBank/DDBJ databases">
        <title>Chromosome-scale reference genome and RAD-based genetic map of yellow starthistle (Centaurea solstitialis) reveal putative structural variation and QTLs associated with invader traits.</title>
        <authorList>
            <person name="Reatini B."/>
            <person name="Cang F.A."/>
            <person name="Jiang Q."/>
            <person name="Mckibben M.T.W."/>
            <person name="Barker M.S."/>
            <person name="Rieseberg L.H."/>
            <person name="Dlugosch K.M."/>
        </authorList>
    </citation>
    <scope>NUCLEOTIDE SEQUENCE</scope>
    <source>
        <strain evidence="13">CAN-66</strain>
        <tissue evidence="13">Leaf</tissue>
    </source>
</reference>
<evidence type="ECO:0000259" key="10">
    <source>
        <dbReference type="PROSITE" id="PS50878"/>
    </source>
</evidence>
<dbReference type="CDD" id="cd01647">
    <property type="entry name" value="RT_LTR"/>
    <property type="match status" value="1"/>
</dbReference>
<dbReference type="PROSITE" id="PS50878">
    <property type="entry name" value="RT_POL"/>
    <property type="match status" value="1"/>
</dbReference>
<dbReference type="Pfam" id="PF17917">
    <property type="entry name" value="RT_RNaseH"/>
    <property type="match status" value="1"/>
</dbReference>
<evidence type="ECO:0000256" key="6">
    <source>
        <dbReference type="ARBA" id="ARBA00022759"/>
    </source>
</evidence>
<organism evidence="13 14">
    <name type="scientific">Centaurea solstitialis</name>
    <name type="common">yellow star-thistle</name>
    <dbReference type="NCBI Taxonomy" id="347529"/>
    <lineage>
        <taxon>Eukaryota</taxon>
        <taxon>Viridiplantae</taxon>
        <taxon>Streptophyta</taxon>
        <taxon>Embryophyta</taxon>
        <taxon>Tracheophyta</taxon>
        <taxon>Spermatophyta</taxon>
        <taxon>Magnoliopsida</taxon>
        <taxon>eudicotyledons</taxon>
        <taxon>Gunneridae</taxon>
        <taxon>Pentapetalae</taxon>
        <taxon>asterids</taxon>
        <taxon>campanulids</taxon>
        <taxon>Asterales</taxon>
        <taxon>Asteraceae</taxon>
        <taxon>Carduoideae</taxon>
        <taxon>Cardueae</taxon>
        <taxon>Centaureinae</taxon>
        <taxon>Centaurea</taxon>
    </lineage>
</organism>
<dbReference type="InterPro" id="IPR041373">
    <property type="entry name" value="RT_RNaseH"/>
</dbReference>